<keyword evidence="3" id="KW-1185">Reference proteome</keyword>
<dbReference type="EMBL" id="JBHULX010000001">
    <property type="protein sequence ID" value="MFD2589387.1"/>
    <property type="molecule type" value="Genomic_DNA"/>
</dbReference>
<feature type="chain" id="PRO_5046912858" evidence="1">
    <location>
        <begin position="18"/>
        <end position="247"/>
    </location>
</feature>
<keyword evidence="1" id="KW-0732">Signal</keyword>
<dbReference type="InterPro" id="IPR005901">
    <property type="entry name" value="GLPGLI"/>
</dbReference>
<proteinExistence type="predicted"/>
<reference evidence="3" key="1">
    <citation type="journal article" date="2019" name="Int. J. Syst. Evol. Microbiol.">
        <title>The Global Catalogue of Microorganisms (GCM) 10K type strain sequencing project: providing services to taxonomists for standard genome sequencing and annotation.</title>
        <authorList>
            <consortium name="The Broad Institute Genomics Platform"/>
            <consortium name="The Broad Institute Genome Sequencing Center for Infectious Disease"/>
            <person name="Wu L."/>
            <person name="Ma J."/>
        </authorList>
    </citation>
    <scope>NUCLEOTIDE SEQUENCE [LARGE SCALE GENOMIC DNA]</scope>
    <source>
        <strain evidence="3">KCTC 42423</strain>
    </source>
</reference>
<accession>A0ABW5N1B5</accession>
<feature type="signal peptide" evidence="1">
    <location>
        <begin position="1"/>
        <end position="17"/>
    </location>
</feature>
<dbReference type="NCBIfam" id="TIGR01200">
    <property type="entry name" value="GLPGLI"/>
    <property type="match status" value="1"/>
</dbReference>
<sequence length="247" mass="29280">MKTVQLFFLLLSIQLLAQNKEPQMMKVTYKSVPFSQYRVDTDDSRPEEEKNLDRALSYGYKYYYNLTLDLKSNKSIYTFDTLVVDKPKGREEYWLDPEDKLHYTARKNPMEYIKKEEIFQRVFYTTGNIGDIKWNITNETKNIMGFECIKATSKKEEFLITVWFTKEIPVISGPSNYFGLPGMVLWAEDFFRTISAEKIEYIKDPNFEDTYKSVLDKFENDKGENETKEIIFLIKKAQLVKSMRSHI</sequence>
<organism evidence="2 3">
    <name type="scientific">Aquimarina hainanensis</name>
    <dbReference type="NCBI Taxonomy" id="1578017"/>
    <lineage>
        <taxon>Bacteria</taxon>
        <taxon>Pseudomonadati</taxon>
        <taxon>Bacteroidota</taxon>
        <taxon>Flavobacteriia</taxon>
        <taxon>Flavobacteriales</taxon>
        <taxon>Flavobacteriaceae</taxon>
        <taxon>Aquimarina</taxon>
    </lineage>
</organism>
<gene>
    <name evidence="2" type="ORF">ACFSTE_01000</name>
</gene>
<dbReference type="Proteomes" id="UP001597459">
    <property type="component" value="Unassembled WGS sequence"/>
</dbReference>
<dbReference type="Pfam" id="PF09697">
    <property type="entry name" value="Porph_ging"/>
    <property type="match status" value="1"/>
</dbReference>
<evidence type="ECO:0000313" key="2">
    <source>
        <dbReference type="EMBL" id="MFD2589387.1"/>
    </source>
</evidence>
<name>A0ABW5N1B5_9FLAO</name>
<evidence type="ECO:0000313" key="3">
    <source>
        <dbReference type="Proteomes" id="UP001597459"/>
    </source>
</evidence>
<evidence type="ECO:0000256" key="1">
    <source>
        <dbReference type="SAM" id="SignalP"/>
    </source>
</evidence>
<protein>
    <submittedName>
        <fullName evidence="2">GLPGLI family protein</fullName>
    </submittedName>
</protein>
<dbReference type="RefSeq" id="WP_176027998.1">
    <property type="nucleotide sequence ID" value="NZ_JBHSJV010000001.1"/>
</dbReference>
<comment type="caution">
    <text evidence="2">The sequence shown here is derived from an EMBL/GenBank/DDBJ whole genome shotgun (WGS) entry which is preliminary data.</text>
</comment>